<evidence type="ECO:0000313" key="1">
    <source>
        <dbReference type="EMBL" id="PMQ21605.1"/>
    </source>
</evidence>
<reference evidence="1 2" key="1">
    <citation type="journal article" date="2017" name="Elife">
        <title>Extensive horizontal gene transfer in cheese-associated bacteria.</title>
        <authorList>
            <person name="Bonham K.S."/>
            <person name="Wolfe B.E."/>
            <person name="Dutton R.J."/>
        </authorList>
    </citation>
    <scope>NUCLEOTIDE SEQUENCE [LARGE SCALE GENOMIC DNA]</scope>
    <source>
        <strain evidence="1 2">JB182</strain>
    </source>
</reference>
<accession>A0A2N7S639</accession>
<gene>
    <name evidence="1" type="ORF">CIK84_08775</name>
</gene>
<comment type="caution">
    <text evidence="1">The sequence shown here is derived from an EMBL/GenBank/DDBJ whole genome shotgun (WGS) entry which is preliminary data.</text>
</comment>
<proteinExistence type="predicted"/>
<dbReference type="Proteomes" id="UP000235739">
    <property type="component" value="Unassembled WGS sequence"/>
</dbReference>
<dbReference type="EMBL" id="PNQX01000001">
    <property type="protein sequence ID" value="PMQ21605.1"/>
    <property type="molecule type" value="Genomic_DNA"/>
</dbReference>
<protein>
    <submittedName>
        <fullName evidence="1">Uncharacterized protein</fullName>
    </submittedName>
</protein>
<organism evidence="1 2">
    <name type="scientific">Glutamicibacter arilaitensis</name>
    <dbReference type="NCBI Taxonomy" id="256701"/>
    <lineage>
        <taxon>Bacteria</taxon>
        <taxon>Bacillati</taxon>
        <taxon>Actinomycetota</taxon>
        <taxon>Actinomycetes</taxon>
        <taxon>Micrococcales</taxon>
        <taxon>Micrococcaceae</taxon>
        <taxon>Glutamicibacter</taxon>
    </lineage>
</organism>
<evidence type="ECO:0000313" key="2">
    <source>
        <dbReference type="Proteomes" id="UP000235739"/>
    </source>
</evidence>
<sequence>MSSAETVTTYRAGDRAGLTLGDLLQFAQQAIDAGADPREVVRVMVGWKGQALAITTGPRHPFL</sequence>
<dbReference type="AlphaFoldDB" id="A0A2N7S639"/>
<name>A0A2N7S639_9MICC</name>